<comment type="caution">
    <text evidence="2">The sequence shown here is derived from an EMBL/GenBank/DDBJ whole genome shotgun (WGS) entry which is preliminary data.</text>
</comment>
<protein>
    <submittedName>
        <fullName evidence="2">LysM peptidoglycan-binding domain-containing protein</fullName>
    </submittedName>
</protein>
<feature type="domain" description="LysM" evidence="1">
    <location>
        <begin position="2"/>
        <end position="23"/>
    </location>
</feature>
<dbReference type="EMBL" id="JACXJA010000044">
    <property type="protein sequence ID" value="MBD2865591.1"/>
    <property type="molecule type" value="Genomic_DNA"/>
</dbReference>
<evidence type="ECO:0000313" key="2">
    <source>
        <dbReference type="EMBL" id="MBD2865591.1"/>
    </source>
</evidence>
<gene>
    <name evidence="2" type="ORF">IDH45_26770</name>
</gene>
<proteinExistence type="predicted"/>
<reference evidence="2" key="1">
    <citation type="submission" date="2020-09" db="EMBL/GenBank/DDBJ databases">
        <title>A novel bacterium of genus Paenibacillus, isolated from South China Sea.</title>
        <authorList>
            <person name="Huang H."/>
            <person name="Mo K."/>
            <person name="Hu Y."/>
        </authorList>
    </citation>
    <scope>NUCLEOTIDE SEQUENCE</scope>
    <source>
        <strain evidence="2">IB182363</strain>
    </source>
</reference>
<sequence>MLQQLNKLTNPNRIYPNQQIVLP</sequence>
<dbReference type="AlphaFoldDB" id="A0A927H1V5"/>
<dbReference type="RefSeq" id="WP_190931255.1">
    <property type="nucleotide sequence ID" value="NZ_JACXJA010000044.1"/>
</dbReference>
<dbReference type="Gene3D" id="3.10.350.10">
    <property type="entry name" value="LysM domain"/>
    <property type="match status" value="1"/>
</dbReference>
<organism evidence="2 3">
    <name type="scientific">Paenibacillus oceani</name>
    <dbReference type="NCBI Taxonomy" id="2772510"/>
    <lineage>
        <taxon>Bacteria</taxon>
        <taxon>Bacillati</taxon>
        <taxon>Bacillota</taxon>
        <taxon>Bacilli</taxon>
        <taxon>Bacillales</taxon>
        <taxon>Paenibacillaceae</taxon>
        <taxon>Paenibacillus</taxon>
    </lineage>
</organism>
<evidence type="ECO:0000313" key="3">
    <source>
        <dbReference type="Proteomes" id="UP000639396"/>
    </source>
</evidence>
<keyword evidence="3" id="KW-1185">Reference proteome</keyword>
<dbReference type="Pfam" id="PF01476">
    <property type="entry name" value="LysM"/>
    <property type="match status" value="1"/>
</dbReference>
<evidence type="ECO:0000259" key="1">
    <source>
        <dbReference type="Pfam" id="PF01476"/>
    </source>
</evidence>
<dbReference type="InterPro" id="IPR036779">
    <property type="entry name" value="LysM_dom_sf"/>
</dbReference>
<dbReference type="InterPro" id="IPR018392">
    <property type="entry name" value="LysM"/>
</dbReference>
<name>A0A927H1V5_9BACL</name>
<accession>A0A927H1V5</accession>
<dbReference type="Proteomes" id="UP000639396">
    <property type="component" value="Unassembled WGS sequence"/>
</dbReference>